<keyword evidence="8" id="KW-1278">Translocase</keyword>
<keyword evidence="9" id="KW-0472">Membrane</keyword>
<evidence type="ECO:0000256" key="2">
    <source>
        <dbReference type="ARBA" id="ARBA00005417"/>
    </source>
</evidence>
<dbReference type="PROSITE" id="PS00211">
    <property type="entry name" value="ABC_TRANSPORTER_1"/>
    <property type="match status" value="2"/>
</dbReference>
<evidence type="ECO:0000256" key="6">
    <source>
        <dbReference type="ARBA" id="ARBA00022741"/>
    </source>
</evidence>
<dbReference type="PANTHER" id="PTHR43553">
    <property type="entry name" value="HEAVY METAL TRANSPORTER"/>
    <property type="match status" value="1"/>
</dbReference>
<comment type="caution">
    <text evidence="12">The sequence shown here is derived from an EMBL/GenBank/DDBJ whole genome shotgun (WGS) entry which is preliminary data.</text>
</comment>
<keyword evidence="6" id="KW-0547">Nucleotide-binding</keyword>
<dbReference type="Pfam" id="PF00005">
    <property type="entry name" value="ABC_tran"/>
    <property type="match status" value="2"/>
</dbReference>
<keyword evidence="4" id="KW-1003">Cell membrane</keyword>
<dbReference type="SMART" id="SM00382">
    <property type="entry name" value="AAA"/>
    <property type="match status" value="2"/>
</dbReference>
<dbReference type="Gene3D" id="3.40.50.300">
    <property type="entry name" value="P-loop containing nucleotide triphosphate hydrolases"/>
    <property type="match status" value="2"/>
</dbReference>
<feature type="domain" description="ABC transporter" evidence="11">
    <location>
        <begin position="6"/>
        <end position="247"/>
    </location>
</feature>
<dbReference type="FunFam" id="3.40.50.300:FF:000224">
    <property type="entry name" value="Energy-coupling factor transporter ATP-binding protein EcfA"/>
    <property type="match status" value="1"/>
</dbReference>
<dbReference type="SUPFAM" id="SSF52540">
    <property type="entry name" value="P-loop containing nucleoside triphosphate hydrolases"/>
    <property type="match status" value="2"/>
</dbReference>
<evidence type="ECO:0000256" key="9">
    <source>
        <dbReference type="ARBA" id="ARBA00023136"/>
    </source>
</evidence>
<dbReference type="InterPro" id="IPR050095">
    <property type="entry name" value="ECF_ABC_transporter_ATP-bd"/>
</dbReference>
<dbReference type="GO" id="GO:0005524">
    <property type="term" value="F:ATP binding"/>
    <property type="evidence" value="ECO:0007669"/>
    <property type="project" value="UniProtKB-KW"/>
</dbReference>
<dbReference type="InterPro" id="IPR003439">
    <property type="entry name" value="ABC_transporter-like_ATP-bd"/>
</dbReference>
<sequence>MTAPIISFKDFSFQYNSQTEPTLRHINLDIYPGEKVLIAGPSGSGKSTLGRCLNGLIPQSYPGTVSGQATVAGQDIRHSSIFDLSLNVGTVLQDPDSQFVGLTVVEDMAFSLENDQQSQDAMQTATRQWAQTLDLQHLLTHRPQELSGGQKQRVAMAGVLIDNSKVLLFDEPLASLDPASGKASMALIDRLTHSQELTVVIIEHRIEDVLQQPIDRLVVMQDGEIVANDRPETILRESLMAQLGLREPLYLSALKLAGIPLRDCRHLDDLTHLSAPNLTPTLQHWTQGVTLNAPVAHTDPLLDIQGLSFGYTPDHPILHDLSLTLHRGEMISLVGQNGVGKSTLSNLITGFLTPQAGQLTFAGRSLNQQSVKERADHIGYILQDPNQMISKTLIYDEVAAGLVLRGIDADTIHDRVLATLKVCGLYEFRHWPISALSFGQKKRVTIAAILVLQPEMLILDEPTAGQDLAHYTEMMTFLEKINRDQQMTIMLITHDMHLMLEYTDRTIVLGGGNVLMDAAPADVLTNQAIIERASLAKTSLYTLAEQHQLDPTEFVAKFVQAEREVRACNTNS</sequence>
<evidence type="ECO:0000313" key="13">
    <source>
        <dbReference type="Proteomes" id="UP000033491"/>
    </source>
</evidence>
<reference evidence="12 13" key="1">
    <citation type="submission" date="2015-03" db="EMBL/GenBank/DDBJ databases">
        <authorList>
            <person name="Zheng J."/>
            <person name="Ganezle M."/>
        </authorList>
    </citation>
    <scope>NUCLEOTIDE SEQUENCE [LARGE SCALE GENOMIC DNA]</scope>
    <source>
        <strain evidence="12 13">LP38</strain>
    </source>
</reference>
<dbReference type="RefSeq" id="WP_045806594.1">
    <property type="nucleotide sequence ID" value="NZ_JZCR01000006.1"/>
</dbReference>
<protein>
    <submittedName>
        <fullName evidence="12">Heme ABC transporter ATP-binding protein</fullName>
    </submittedName>
</protein>
<evidence type="ECO:0000259" key="11">
    <source>
        <dbReference type="PROSITE" id="PS50893"/>
    </source>
</evidence>
<dbReference type="GO" id="GO:0016887">
    <property type="term" value="F:ATP hydrolysis activity"/>
    <property type="evidence" value="ECO:0007669"/>
    <property type="project" value="InterPro"/>
</dbReference>
<dbReference type="STRING" id="216463.VC81_02575"/>
<dbReference type="NCBIfam" id="NF010167">
    <property type="entry name" value="PRK13648.1"/>
    <property type="match status" value="2"/>
</dbReference>
<proteinExistence type="inferred from homology"/>
<dbReference type="InterPro" id="IPR027417">
    <property type="entry name" value="P-loop_NTPase"/>
</dbReference>
<dbReference type="CDD" id="cd03225">
    <property type="entry name" value="ABC_cobalt_CbiO_domain1"/>
    <property type="match status" value="2"/>
</dbReference>
<accession>A0A0F3RTM7</accession>
<dbReference type="PANTHER" id="PTHR43553:SF26">
    <property type="entry name" value="ABC TRANSPORTER ATP-BINDING PROTEIN BC_2655-RELATED"/>
    <property type="match status" value="1"/>
</dbReference>
<evidence type="ECO:0000256" key="1">
    <source>
        <dbReference type="ARBA" id="ARBA00004202"/>
    </source>
</evidence>
<keyword evidence="3" id="KW-0813">Transport</keyword>
<dbReference type="GO" id="GO:0043190">
    <property type="term" value="C:ATP-binding cassette (ABC) transporter complex"/>
    <property type="evidence" value="ECO:0007669"/>
    <property type="project" value="TreeGrafter"/>
</dbReference>
<feature type="domain" description="ABC transporter" evidence="11">
    <location>
        <begin position="302"/>
        <end position="536"/>
    </location>
</feature>
<evidence type="ECO:0000256" key="3">
    <source>
        <dbReference type="ARBA" id="ARBA00022448"/>
    </source>
</evidence>
<dbReference type="AlphaFoldDB" id="A0A0F3RTM7"/>
<dbReference type="GO" id="GO:0042626">
    <property type="term" value="F:ATPase-coupled transmembrane transporter activity"/>
    <property type="evidence" value="ECO:0007669"/>
    <property type="project" value="TreeGrafter"/>
</dbReference>
<keyword evidence="7 12" id="KW-0067">ATP-binding</keyword>
<comment type="similarity">
    <text evidence="2">Belongs to the ABC transporter superfamily.</text>
</comment>
<gene>
    <name evidence="12" type="ORF">VC81_02575</name>
</gene>
<dbReference type="OrthoDB" id="501320at2"/>
<dbReference type="InterPro" id="IPR017871">
    <property type="entry name" value="ABC_transporter-like_CS"/>
</dbReference>
<evidence type="ECO:0000256" key="8">
    <source>
        <dbReference type="ARBA" id="ARBA00022967"/>
    </source>
</evidence>
<evidence type="ECO:0000256" key="10">
    <source>
        <dbReference type="ARBA" id="ARBA00025157"/>
    </source>
</evidence>
<evidence type="ECO:0000256" key="4">
    <source>
        <dbReference type="ARBA" id="ARBA00022475"/>
    </source>
</evidence>
<dbReference type="EMBL" id="JZCR01000006">
    <property type="protein sequence ID" value="KJW13368.1"/>
    <property type="molecule type" value="Genomic_DNA"/>
</dbReference>
<dbReference type="InterPro" id="IPR003593">
    <property type="entry name" value="AAA+_ATPase"/>
</dbReference>
<dbReference type="PATRIC" id="fig|216463.3.peg.2330"/>
<organism evidence="12 13">
    <name type="scientific">Levilactobacillus spicheri</name>
    <dbReference type="NCBI Taxonomy" id="216463"/>
    <lineage>
        <taxon>Bacteria</taxon>
        <taxon>Bacillati</taxon>
        <taxon>Bacillota</taxon>
        <taxon>Bacilli</taxon>
        <taxon>Lactobacillales</taxon>
        <taxon>Lactobacillaceae</taxon>
        <taxon>Levilactobacillus</taxon>
    </lineage>
</organism>
<evidence type="ECO:0000256" key="5">
    <source>
        <dbReference type="ARBA" id="ARBA00022737"/>
    </source>
</evidence>
<dbReference type="PROSITE" id="PS50893">
    <property type="entry name" value="ABC_TRANSPORTER_2"/>
    <property type="match status" value="2"/>
</dbReference>
<comment type="function">
    <text evidence="10">Probably part of an ABC transporter complex. Responsible for energy coupling to the transport system.</text>
</comment>
<evidence type="ECO:0000256" key="7">
    <source>
        <dbReference type="ARBA" id="ARBA00022840"/>
    </source>
</evidence>
<keyword evidence="5" id="KW-0677">Repeat</keyword>
<comment type="subcellular location">
    <subcellularLocation>
        <location evidence="1">Cell membrane</location>
        <topology evidence="1">Peripheral membrane protein</topology>
    </subcellularLocation>
</comment>
<dbReference type="InterPro" id="IPR015856">
    <property type="entry name" value="ABC_transpr_CbiO/EcfA_su"/>
</dbReference>
<evidence type="ECO:0000313" key="12">
    <source>
        <dbReference type="EMBL" id="KJW13368.1"/>
    </source>
</evidence>
<dbReference type="FunFam" id="3.40.50.300:FF:001422">
    <property type="entry name" value="Cobalt ABC transporter ATP-binding protein"/>
    <property type="match status" value="1"/>
</dbReference>
<dbReference type="Proteomes" id="UP000033491">
    <property type="component" value="Unassembled WGS sequence"/>
</dbReference>
<name>A0A0F3RTM7_9LACO</name>
<dbReference type="Pfam" id="PF12558">
    <property type="entry name" value="DUF3744"/>
    <property type="match status" value="1"/>
</dbReference>
<dbReference type="InterPro" id="IPR022216">
    <property type="entry name" value="ABC_Co_transporter"/>
</dbReference>